<feature type="compositionally biased region" description="Low complexity" evidence="1">
    <location>
        <begin position="128"/>
        <end position="149"/>
    </location>
</feature>
<organism evidence="2 3">
    <name type="scientific">Polarella glacialis</name>
    <name type="common">Dinoflagellate</name>
    <dbReference type="NCBI Taxonomy" id="89957"/>
    <lineage>
        <taxon>Eukaryota</taxon>
        <taxon>Sar</taxon>
        <taxon>Alveolata</taxon>
        <taxon>Dinophyceae</taxon>
        <taxon>Suessiales</taxon>
        <taxon>Suessiaceae</taxon>
        <taxon>Polarella</taxon>
    </lineage>
</organism>
<sequence>MGPPPGSAAVDSGHSGPTWRGTLGFSAKGPVALHTLRAAFRARHLSLEDKQPDAVLEAAYREGVLEILATQGHSQVSAAKAAQFAAAGCEPSTGKVHLPSGAEPRSGRAMTRRRGAFSQQLLAGDQEPQQQQQQPRQQQQQQQQQQPRPHVLRVDRELSNNNSNNYNNSKNNEFSRARALDWDHDSGSEGKDNGDSIQVRQDLQKATQLLRVNSFKRLLEGLNLIGRDIGDIIDVSELSCCLDPPNEVADLECEKALRDCEAALQLDGGLCSAYAALPVLLARGDLAAAALWASRGERAMVEEPGCLESAKWLGDECSFASGLVQGLQEVEAILSTATPTTRRTPATATTTTTAAATTAATAATATTTSSEEALSEVEQVIERLLAMQGPRGRSVPPVVIQQLEDFRSRAQLLRQSLDTPAAAAFSWDAAWGGLSKK</sequence>
<protein>
    <submittedName>
        <fullName evidence="2">Uncharacterized protein</fullName>
    </submittedName>
</protein>
<name>A0A813E3M6_POLGL</name>
<dbReference type="Proteomes" id="UP000654075">
    <property type="component" value="Unassembled WGS sequence"/>
</dbReference>
<dbReference type="PANTHER" id="PTHR24330:SF19">
    <property type="entry name" value="MEDIATOR OF RNA POLYMERASE II TRANSCRIPTION SUBUNIT 29"/>
    <property type="match status" value="1"/>
</dbReference>
<evidence type="ECO:0000256" key="1">
    <source>
        <dbReference type="SAM" id="MobiDB-lite"/>
    </source>
</evidence>
<feature type="compositionally biased region" description="Low complexity" evidence="1">
    <location>
        <begin position="337"/>
        <end position="368"/>
    </location>
</feature>
<feature type="region of interest" description="Disordered" evidence="1">
    <location>
        <begin position="90"/>
        <end position="150"/>
    </location>
</feature>
<comment type="caution">
    <text evidence="2">The sequence shown here is derived from an EMBL/GenBank/DDBJ whole genome shotgun (WGS) entry which is preliminary data.</text>
</comment>
<dbReference type="InterPro" id="IPR052145">
    <property type="entry name" value="Mediator/Homeobox_domain"/>
</dbReference>
<feature type="region of interest" description="Disordered" evidence="1">
    <location>
        <begin position="337"/>
        <end position="369"/>
    </location>
</feature>
<dbReference type="AlphaFoldDB" id="A0A813E3M6"/>
<proteinExistence type="predicted"/>
<dbReference type="PANTHER" id="PTHR24330">
    <property type="entry name" value="HOMEOBOX PROTEIN BARH-LIKE"/>
    <property type="match status" value="1"/>
</dbReference>
<accession>A0A813E3M6</accession>
<evidence type="ECO:0000313" key="3">
    <source>
        <dbReference type="Proteomes" id="UP000654075"/>
    </source>
</evidence>
<gene>
    <name evidence="2" type="ORF">PGLA1383_LOCUS14110</name>
</gene>
<reference evidence="2" key="1">
    <citation type="submission" date="2021-02" db="EMBL/GenBank/DDBJ databases">
        <authorList>
            <person name="Dougan E. K."/>
            <person name="Rhodes N."/>
            <person name="Thang M."/>
            <person name="Chan C."/>
        </authorList>
    </citation>
    <scope>NUCLEOTIDE SEQUENCE</scope>
</reference>
<dbReference type="EMBL" id="CAJNNV010007949">
    <property type="protein sequence ID" value="CAE8595601.1"/>
    <property type="molecule type" value="Genomic_DNA"/>
</dbReference>
<keyword evidence="3" id="KW-1185">Reference proteome</keyword>
<evidence type="ECO:0000313" key="2">
    <source>
        <dbReference type="EMBL" id="CAE8595601.1"/>
    </source>
</evidence>